<keyword evidence="4" id="KW-0418">Kinase</keyword>
<dbReference type="OrthoDB" id="6513151at2759"/>
<feature type="binding site" evidence="3">
    <location>
        <position position="57"/>
    </location>
    <ligand>
        <name>ATP</name>
        <dbReference type="ChEBI" id="CHEBI:30616"/>
    </ligand>
</feature>
<dbReference type="Pfam" id="PF00069">
    <property type="entry name" value="Pkinase"/>
    <property type="match status" value="1"/>
</dbReference>
<organism evidence="7 8">
    <name type="scientific">Conger conger</name>
    <name type="common">Conger eel</name>
    <name type="synonym">Muraena conger</name>
    <dbReference type="NCBI Taxonomy" id="82655"/>
    <lineage>
        <taxon>Eukaryota</taxon>
        <taxon>Metazoa</taxon>
        <taxon>Chordata</taxon>
        <taxon>Craniata</taxon>
        <taxon>Vertebrata</taxon>
        <taxon>Euteleostomi</taxon>
        <taxon>Actinopterygii</taxon>
        <taxon>Neopterygii</taxon>
        <taxon>Teleostei</taxon>
        <taxon>Anguilliformes</taxon>
        <taxon>Congridae</taxon>
        <taxon>Conger</taxon>
    </lineage>
</organism>
<feature type="compositionally biased region" description="Basic residues" evidence="5">
    <location>
        <begin position="260"/>
        <end position="269"/>
    </location>
</feature>
<accession>A0A9Q1DEQ5</accession>
<dbReference type="PROSITE" id="PS00108">
    <property type="entry name" value="PROTEIN_KINASE_ST"/>
    <property type="match status" value="1"/>
</dbReference>
<dbReference type="SMART" id="SM00220">
    <property type="entry name" value="S_TKc"/>
    <property type="match status" value="1"/>
</dbReference>
<dbReference type="PROSITE" id="PS00107">
    <property type="entry name" value="PROTEIN_KINASE_ATP"/>
    <property type="match status" value="1"/>
</dbReference>
<feature type="region of interest" description="Disordered" evidence="5">
    <location>
        <begin position="250"/>
        <end position="273"/>
    </location>
</feature>
<comment type="similarity">
    <text evidence="4">Belongs to the protein kinase superfamily.</text>
</comment>
<keyword evidence="4" id="KW-0723">Serine/threonine-protein kinase</keyword>
<evidence type="ECO:0000256" key="2">
    <source>
        <dbReference type="ARBA" id="ARBA00022840"/>
    </source>
</evidence>
<sequence length="323" mass="35256">MTASAKQLDALCHLTAQALPSLQTKNHFKIIKLLGEGSYGKVMLAVHKKRGTPMALKFFPRGSTSLISFLREYNLSLAFCSHPSLTRALGIVYSTPLHYVFAQQAGLYGDLYDIIDPEVGMAEEMVQRVASQVSGALSHLHALGFVHRDVKPENIFLCDQTCQWVKLGDFGMVKPKGARVPAVWYDSPYCVPEVEMARGRKEQKASNGKNSKGKGAKGIGAVIPGTSTKAGSKEEKKKTIWVSVEDTENTKTGWTEKENKKRRGRKSSGKGRIWGGLGGVMKLEVQNAVLRPPSLKSLPHWPGASFKGCSAHSPAFGPCLRMS</sequence>
<dbReference type="InterPro" id="IPR011009">
    <property type="entry name" value="Kinase-like_dom_sf"/>
</dbReference>
<dbReference type="GO" id="GO:0005524">
    <property type="term" value="F:ATP binding"/>
    <property type="evidence" value="ECO:0007669"/>
    <property type="project" value="UniProtKB-UniRule"/>
</dbReference>
<keyword evidence="2 3" id="KW-0067">ATP-binding</keyword>
<feature type="domain" description="Protein kinase" evidence="6">
    <location>
        <begin position="28"/>
        <end position="323"/>
    </location>
</feature>
<proteinExistence type="inferred from homology"/>
<evidence type="ECO:0000313" key="7">
    <source>
        <dbReference type="EMBL" id="KAJ8268397.1"/>
    </source>
</evidence>
<keyword evidence="8" id="KW-1185">Reference proteome</keyword>
<evidence type="ECO:0000256" key="5">
    <source>
        <dbReference type="SAM" id="MobiDB-lite"/>
    </source>
</evidence>
<gene>
    <name evidence="7" type="ORF">COCON_G00135690</name>
</gene>
<dbReference type="PANTHER" id="PTHR24359:SF1">
    <property type="entry name" value="INHIBITOR OF NUCLEAR FACTOR KAPPA-B KINASE EPSILON SUBUNIT HOMOLOG 1-RELATED"/>
    <property type="match status" value="1"/>
</dbReference>
<evidence type="ECO:0000256" key="3">
    <source>
        <dbReference type="PROSITE-ProRule" id="PRU10141"/>
    </source>
</evidence>
<reference evidence="7" key="1">
    <citation type="journal article" date="2023" name="Science">
        <title>Genome structures resolve the early diversification of teleost fishes.</title>
        <authorList>
            <person name="Parey E."/>
            <person name="Louis A."/>
            <person name="Montfort J."/>
            <person name="Bouchez O."/>
            <person name="Roques C."/>
            <person name="Iampietro C."/>
            <person name="Lluch J."/>
            <person name="Castinel A."/>
            <person name="Donnadieu C."/>
            <person name="Desvignes T."/>
            <person name="Floi Bucao C."/>
            <person name="Jouanno E."/>
            <person name="Wen M."/>
            <person name="Mejri S."/>
            <person name="Dirks R."/>
            <person name="Jansen H."/>
            <person name="Henkel C."/>
            <person name="Chen W.J."/>
            <person name="Zahm M."/>
            <person name="Cabau C."/>
            <person name="Klopp C."/>
            <person name="Thompson A.W."/>
            <person name="Robinson-Rechavi M."/>
            <person name="Braasch I."/>
            <person name="Lecointre G."/>
            <person name="Bobe J."/>
            <person name="Postlethwait J.H."/>
            <person name="Berthelot C."/>
            <person name="Roest Crollius H."/>
            <person name="Guiguen Y."/>
        </authorList>
    </citation>
    <scope>NUCLEOTIDE SEQUENCE</scope>
    <source>
        <strain evidence="7">Concon-B</strain>
    </source>
</reference>
<dbReference type="PANTHER" id="PTHR24359">
    <property type="entry name" value="SERINE/THREONINE-PROTEIN KINASE SBK1"/>
    <property type="match status" value="1"/>
</dbReference>
<protein>
    <recommendedName>
        <fullName evidence="6">Protein kinase domain-containing protein</fullName>
    </recommendedName>
</protein>
<dbReference type="InterPro" id="IPR000719">
    <property type="entry name" value="Prot_kinase_dom"/>
</dbReference>
<keyword evidence="4" id="KW-0808">Transferase</keyword>
<dbReference type="Proteomes" id="UP001152803">
    <property type="component" value="Unassembled WGS sequence"/>
</dbReference>
<evidence type="ECO:0000256" key="4">
    <source>
        <dbReference type="RuleBase" id="RU000304"/>
    </source>
</evidence>
<evidence type="ECO:0000313" key="8">
    <source>
        <dbReference type="Proteomes" id="UP001152803"/>
    </source>
</evidence>
<dbReference type="EMBL" id="JAFJMO010000009">
    <property type="protein sequence ID" value="KAJ8268397.1"/>
    <property type="molecule type" value="Genomic_DNA"/>
</dbReference>
<dbReference type="InterPro" id="IPR017441">
    <property type="entry name" value="Protein_kinase_ATP_BS"/>
</dbReference>
<dbReference type="GO" id="GO:0004674">
    <property type="term" value="F:protein serine/threonine kinase activity"/>
    <property type="evidence" value="ECO:0007669"/>
    <property type="project" value="UniProtKB-KW"/>
</dbReference>
<comment type="caution">
    <text evidence="7">The sequence shown here is derived from an EMBL/GenBank/DDBJ whole genome shotgun (WGS) entry which is preliminary data.</text>
</comment>
<name>A0A9Q1DEQ5_CONCO</name>
<keyword evidence="1 3" id="KW-0547">Nucleotide-binding</keyword>
<dbReference type="AlphaFoldDB" id="A0A9Q1DEQ5"/>
<evidence type="ECO:0000256" key="1">
    <source>
        <dbReference type="ARBA" id="ARBA00022741"/>
    </source>
</evidence>
<dbReference type="PROSITE" id="PS50011">
    <property type="entry name" value="PROTEIN_KINASE_DOM"/>
    <property type="match status" value="1"/>
</dbReference>
<dbReference type="Gene3D" id="1.10.510.10">
    <property type="entry name" value="Transferase(Phosphotransferase) domain 1"/>
    <property type="match status" value="1"/>
</dbReference>
<feature type="region of interest" description="Disordered" evidence="5">
    <location>
        <begin position="200"/>
        <end position="234"/>
    </location>
</feature>
<evidence type="ECO:0000259" key="6">
    <source>
        <dbReference type="PROSITE" id="PS50011"/>
    </source>
</evidence>
<dbReference type="SUPFAM" id="SSF56112">
    <property type="entry name" value="Protein kinase-like (PK-like)"/>
    <property type="match status" value="1"/>
</dbReference>
<dbReference type="InterPro" id="IPR008271">
    <property type="entry name" value="Ser/Thr_kinase_AS"/>
</dbReference>